<reference evidence="1 2" key="1">
    <citation type="journal article" date="2020" name="Nature">
        <title>Six reference-quality genomes reveal evolution of bat adaptations.</title>
        <authorList>
            <person name="Jebb D."/>
            <person name="Huang Z."/>
            <person name="Pippel M."/>
            <person name="Hughes G.M."/>
            <person name="Lavrichenko K."/>
            <person name="Devanna P."/>
            <person name="Winkler S."/>
            <person name="Jermiin L.S."/>
            <person name="Skirmuntt E.C."/>
            <person name="Katzourakis A."/>
            <person name="Burkitt-Gray L."/>
            <person name="Ray D.A."/>
            <person name="Sullivan K.A.M."/>
            <person name="Roscito J.G."/>
            <person name="Kirilenko B.M."/>
            <person name="Davalos L.M."/>
            <person name="Corthals A.P."/>
            <person name="Power M.L."/>
            <person name="Jones G."/>
            <person name="Ransome R.D."/>
            <person name="Dechmann D.K.N."/>
            <person name="Locatelli A.G."/>
            <person name="Puechmaille S.J."/>
            <person name="Fedrigo O."/>
            <person name="Jarvis E.D."/>
            <person name="Hiller M."/>
            <person name="Vernes S.C."/>
            <person name="Myers E.W."/>
            <person name="Teeling E.C."/>
        </authorList>
    </citation>
    <scope>NUCLEOTIDE SEQUENCE [LARGE SCALE GENOMIC DNA]</scope>
    <source>
        <strain evidence="1">MRouAeg1</strain>
        <tissue evidence="1">Muscle</tissue>
    </source>
</reference>
<dbReference type="EMBL" id="JACASE010000008">
    <property type="protein sequence ID" value="KAF6441183.1"/>
    <property type="molecule type" value="Genomic_DNA"/>
</dbReference>
<name>A0A7J8F0J7_ROUAE</name>
<protein>
    <submittedName>
        <fullName evidence="1">Uncharacterized protein</fullName>
    </submittedName>
</protein>
<dbReference type="Proteomes" id="UP000593571">
    <property type="component" value="Unassembled WGS sequence"/>
</dbReference>
<proteinExistence type="predicted"/>
<sequence>MVTVSPRSSKMLCIFGLCQCSQLLQSQNAVKKACHPVEAVGQQHNIMIKCTVGFRLGSGRYRETDYICESGKITQQCLTSPSPLPLYQPLGEKVFLLTTHPHPQDDLWNACFPAENALADCLTSPKKKSLEKDSCLTGHEIFITNSVGRKAKKMVQKSLTIII</sequence>
<gene>
    <name evidence="1" type="ORF">HJG63_012333</name>
</gene>
<comment type="caution">
    <text evidence="1">The sequence shown here is derived from an EMBL/GenBank/DDBJ whole genome shotgun (WGS) entry which is preliminary data.</text>
</comment>
<evidence type="ECO:0000313" key="2">
    <source>
        <dbReference type="Proteomes" id="UP000593571"/>
    </source>
</evidence>
<keyword evidence="2" id="KW-1185">Reference proteome</keyword>
<evidence type="ECO:0000313" key="1">
    <source>
        <dbReference type="EMBL" id="KAF6441183.1"/>
    </source>
</evidence>
<organism evidence="1 2">
    <name type="scientific">Rousettus aegyptiacus</name>
    <name type="common">Egyptian fruit bat</name>
    <name type="synonym">Pteropus aegyptiacus</name>
    <dbReference type="NCBI Taxonomy" id="9407"/>
    <lineage>
        <taxon>Eukaryota</taxon>
        <taxon>Metazoa</taxon>
        <taxon>Chordata</taxon>
        <taxon>Craniata</taxon>
        <taxon>Vertebrata</taxon>
        <taxon>Euteleostomi</taxon>
        <taxon>Mammalia</taxon>
        <taxon>Eutheria</taxon>
        <taxon>Laurasiatheria</taxon>
        <taxon>Chiroptera</taxon>
        <taxon>Yinpterochiroptera</taxon>
        <taxon>Pteropodoidea</taxon>
        <taxon>Pteropodidae</taxon>
        <taxon>Rousettinae</taxon>
        <taxon>Rousettus</taxon>
    </lineage>
</organism>
<dbReference type="AlphaFoldDB" id="A0A7J8F0J7"/>
<accession>A0A7J8F0J7</accession>